<proteinExistence type="predicted"/>
<dbReference type="EMBL" id="LCPP01000015">
    <property type="protein sequence ID" value="KKW00156.1"/>
    <property type="molecule type" value="Genomic_DNA"/>
</dbReference>
<evidence type="ECO:0000313" key="1">
    <source>
        <dbReference type="EMBL" id="KKW00156.1"/>
    </source>
</evidence>
<reference evidence="1 2" key="1">
    <citation type="journal article" date="2015" name="Nature">
        <title>rRNA introns, odd ribosomes, and small enigmatic genomes across a large radiation of phyla.</title>
        <authorList>
            <person name="Brown C.T."/>
            <person name="Hug L.A."/>
            <person name="Thomas B.C."/>
            <person name="Sharon I."/>
            <person name="Castelle C.J."/>
            <person name="Singh A."/>
            <person name="Wilkins M.J."/>
            <person name="Williams K.H."/>
            <person name="Banfield J.F."/>
        </authorList>
    </citation>
    <scope>NUCLEOTIDE SEQUENCE [LARGE SCALE GENOMIC DNA]</scope>
</reference>
<sequence>MAKKIKVDLREFSNLVLLGQKDLVVEDGVVIYSPVCPDYHFEEIKNLFGQSERVHDFDGLGEGKGIVYEKLITQTNGLLRRLEELKVEYRHLLLVADVEGTDKVILNKLRITKDEFIRRCRKTCREINRDLKRRKLLNSRCELMGKFFEEEGYDFYGKIEEIAKKLDASSGLLRGVREVRLPLHRFWFGLANEQSYERSIREAAMYASFGHCSKISDGIILCADSEVLSGCYNLLKKKKTPAIYLKGSY</sequence>
<gene>
    <name evidence="1" type="ORF">UY33_C0015G0043</name>
</gene>
<dbReference type="AlphaFoldDB" id="A0A0G1V189"/>
<name>A0A0G1V189_9BACT</name>
<dbReference type="Proteomes" id="UP000034637">
    <property type="component" value="Unassembled WGS sequence"/>
</dbReference>
<accession>A0A0G1V189</accession>
<organism evidence="1 2">
    <name type="scientific">Candidatus Amesbacteria bacterium GW2011_GWA1_48_9</name>
    <dbReference type="NCBI Taxonomy" id="1618355"/>
    <lineage>
        <taxon>Bacteria</taxon>
        <taxon>Candidatus Amesiibacteriota</taxon>
    </lineage>
</organism>
<comment type="caution">
    <text evidence="1">The sequence shown here is derived from an EMBL/GenBank/DDBJ whole genome shotgun (WGS) entry which is preliminary data.</text>
</comment>
<protein>
    <submittedName>
        <fullName evidence="1">Uncharacterized protein</fullName>
    </submittedName>
</protein>
<evidence type="ECO:0000313" key="2">
    <source>
        <dbReference type="Proteomes" id="UP000034637"/>
    </source>
</evidence>